<keyword evidence="3" id="KW-1185">Reference proteome</keyword>
<dbReference type="KEGG" id="ppsc:EHS13_30010"/>
<dbReference type="EMBL" id="CP034235">
    <property type="protein sequence ID" value="QGQ98812.1"/>
    <property type="molecule type" value="Genomic_DNA"/>
</dbReference>
<name>A0A6B8RQ82_9BACL</name>
<reference evidence="3" key="1">
    <citation type="submission" date="2018-11" db="EMBL/GenBank/DDBJ databases">
        <title>Complete genome sequence of Paenibacillus sp. ML311-T8.</title>
        <authorList>
            <person name="Nam Y.-D."/>
            <person name="Kang J."/>
            <person name="Chung W.-H."/>
            <person name="Park Y.S."/>
        </authorList>
    </citation>
    <scope>NUCLEOTIDE SEQUENCE [LARGE SCALE GENOMIC DNA]</scope>
    <source>
        <strain evidence="3">ML311-T8</strain>
    </source>
</reference>
<dbReference type="Proteomes" id="UP000426246">
    <property type="component" value="Chromosome"/>
</dbReference>
<evidence type="ECO:0000313" key="3">
    <source>
        <dbReference type="Proteomes" id="UP000426246"/>
    </source>
</evidence>
<dbReference type="NCBIfam" id="NF047593">
    <property type="entry name" value="IS66_ISAeme5_TnpA"/>
    <property type="match status" value="1"/>
</dbReference>
<protein>
    <recommendedName>
        <fullName evidence="4">IS66 family insertion sequence element accessory protein TnpB</fullName>
    </recommendedName>
</protein>
<dbReference type="RefSeq" id="WP_155702776.1">
    <property type="nucleotide sequence ID" value="NZ_CP034235.1"/>
</dbReference>
<gene>
    <name evidence="1" type="ORF">EHS13_23665</name>
    <name evidence="2" type="ORF">EHS13_30010</name>
</gene>
<evidence type="ECO:0008006" key="4">
    <source>
        <dbReference type="Google" id="ProtNLM"/>
    </source>
</evidence>
<dbReference type="OrthoDB" id="9808061at2"/>
<proteinExistence type="predicted"/>
<reference evidence="1" key="3">
    <citation type="journal article" date="2019" name="J. Microbiol.">
        <title>Paenibacillus psychroresistens sp. nov., isolated from the soil of an Arctic glacial retreat.</title>
        <authorList>
            <person name="Cha I.T."/>
            <person name="Cho E.S."/>
            <person name="Lee Y.K."/>
            <person name="Roh S.W."/>
            <person name="Seo M.J."/>
        </authorList>
    </citation>
    <scope>NUCLEOTIDE SEQUENCE</scope>
    <source>
        <strain evidence="1">ML311-T8</strain>
    </source>
</reference>
<reference evidence="1" key="2">
    <citation type="submission" date="2018-11" db="EMBL/GenBank/DDBJ databases">
        <authorList>
            <person name="Nam Y.-D."/>
            <person name="Kang J."/>
            <person name="Chung W.-H."/>
            <person name="Park Y.S."/>
        </authorList>
    </citation>
    <scope>NUCLEOTIDE SEQUENCE</scope>
    <source>
        <strain evidence="1">ML311-T8</strain>
    </source>
</reference>
<dbReference type="AlphaFoldDB" id="A0A6B8RQ82"/>
<evidence type="ECO:0000313" key="2">
    <source>
        <dbReference type="EMBL" id="QGQ98812.1"/>
    </source>
</evidence>
<evidence type="ECO:0000313" key="1">
    <source>
        <dbReference type="EMBL" id="QGQ97673.1"/>
    </source>
</evidence>
<sequence>MDSNQRTQDWITRIADFKSSGLTMAAWCKTHEQSMHQLKYWLKKMNISVRPRSSSSTHWLPVALPSNKLQIDGTGNLVVRVGSASIEVPADFNANLLRDLVRTLTSC</sequence>
<dbReference type="EMBL" id="CP034235">
    <property type="protein sequence ID" value="QGQ97673.1"/>
    <property type="molecule type" value="Genomic_DNA"/>
</dbReference>
<dbReference type="KEGG" id="ppsc:EHS13_23665"/>
<organism evidence="1 3">
    <name type="scientific">Paenibacillus psychroresistens</name>
    <dbReference type="NCBI Taxonomy" id="1778678"/>
    <lineage>
        <taxon>Bacteria</taxon>
        <taxon>Bacillati</taxon>
        <taxon>Bacillota</taxon>
        <taxon>Bacilli</taxon>
        <taxon>Bacillales</taxon>
        <taxon>Paenibacillaceae</taxon>
        <taxon>Paenibacillus</taxon>
    </lineage>
</organism>
<accession>A0A6B8RQ82</accession>